<dbReference type="InterPro" id="IPR011051">
    <property type="entry name" value="RmlC_Cupin_sf"/>
</dbReference>
<sequence length="104" mass="11408">MDEFAGVTVNKSANIYFDGNVSSRKITFADGSVKTLGVMLPGEYEFGTEKAEIMDITTGELSVLLPESHEWETFKAGESFNVPADSSFQIKVAEVTDYCCSYVD</sequence>
<comment type="similarity">
    <text evidence="3">Belongs to the nucleoside phosphorylase PpnP family.</text>
</comment>
<accession>M1WVX1</accession>
<proteinExistence type="inferred from homology"/>
<dbReference type="STRING" id="1322246.BN4_11553"/>
<dbReference type="CDD" id="cd20296">
    <property type="entry name" value="cupin_PpnP-like"/>
    <property type="match status" value="1"/>
</dbReference>
<dbReference type="FunFam" id="2.60.120.10:FF:000016">
    <property type="entry name" value="Pyrimidine/purine nucleoside phosphorylase"/>
    <property type="match status" value="1"/>
</dbReference>
<dbReference type="KEGG" id="dpi:BN4_11553"/>
<dbReference type="GO" id="GO:0004850">
    <property type="term" value="F:uridine phosphorylase activity"/>
    <property type="evidence" value="ECO:0007669"/>
    <property type="project" value="RHEA"/>
</dbReference>
<dbReference type="GO" id="GO:0005829">
    <property type="term" value="C:cytosol"/>
    <property type="evidence" value="ECO:0007669"/>
    <property type="project" value="TreeGrafter"/>
</dbReference>
<keyword evidence="2 3" id="KW-0808">Transferase</keyword>
<dbReference type="EMBL" id="FO203427">
    <property type="protein sequence ID" value="CCH48788.1"/>
    <property type="molecule type" value="Genomic_DNA"/>
</dbReference>
<dbReference type="PANTHER" id="PTHR36540:SF1">
    <property type="entry name" value="PYRIMIDINE_PURINE NUCLEOSIDE PHOSPHORYLASE"/>
    <property type="match status" value="1"/>
</dbReference>
<dbReference type="eggNOG" id="COG3123">
    <property type="taxonomic scope" value="Bacteria"/>
</dbReference>
<evidence type="ECO:0000256" key="2">
    <source>
        <dbReference type="ARBA" id="ARBA00022679"/>
    </source>
</evidence>
<comment type="catalytic activity">
    <reaction evidence="3">
        <text>adenosine + phosphate = alpha-D-ribose 1-phosphate + adenine</text>
        <dbReference type="Rhea" id="RHEA:27642"/>
        <dbReference type="ChEBI" id="CHEBI:16335"/>
        <dbReference type="ChEBI" id="CHEBI:16708"/>
        <dbReference type="ChEBI" id="CHEBI:43474"/>
        <dbReference type="ChEBI" id="CHEBI:57720"/>
        <dbReference type="EC" id="2.4.2.1"/>
    </reaction>
</comment>
<dbReference type="Pfam" id="PF06865">
    <property type="entry name" value="Ppnp"/>
    <property type="match status" value="1"/>
</dbReference>
<dbReference type="OrthoDB" id="9793848at2"/>
<comment type="catalytic activity">
    <reaction evidence="3">
        <text>a purine D-ribonucleoside + phosphate = a purine nucleobase + alpha-D-ribose 1-phosphate</text>
        <dbReference type="Rhea" id="RHEA:19805"/>
        <dbReference type="ChEBI" id="CHEBI:26386"/>
        <dbReference type="ChEBI" id="CHEBI:43474"/>
        <dbReference type="ChEBI" id="CHEBI:57720"/>
        <dbReference type="ChEBI" id="CHEBI:142355"/>
        <dbReference type="EC" id="2.4.2.1"/>
    </reaction>
</comment>
<dbReference type="Gene3D" id="2.60.120.10">
    <property type="entry name" value="Jelly Rolls"/>
    <property type="match status" value="1"/>
</dbReference>
<dbReference type="AlphaFoldDB" id="M1WVX1"/>
<comment type="catalytic activity">
    <reaction evidence="3">
        <text>guanosine + phosphate = alpha-D-ribose 1-phosphate + guanine</text>
        <dbReference type="Rhea" id="RHEA:13233"/>
        <dbReference type="ChEBI" id="CHEBI:16235"/>
        <dbReference type="ChEBI" id="CHEBI:16750"/>
        <dbReference type="ChEBI" id="CHEBI:43474"/>
        <dbReference type="ChEBI" id="CHEBI:57720"/>
        <dbReference type="EC" id="2.4.2.1"/>
    </reaction>
</comment>
<gene>
    <name evidence="3" type="primary">ppnP</name>
    <name evidence="4" type="ordered locus">BN4_11553</name>
</gene>
<dbReference type="GO" id="GO:0004731">
    <property type="term" value="F:purine-nucleoside phosphorylase activity"/>
    <property type="evidence" value="ECO:0007669"/>
    <property type="project" value="UniProtKB-UniRule"/>
</dbReference>
<dbReference type="HAMAP" id="MF_01537">
    <property type="entry name" value="Nucleos_phosphorylase_PpnP"/>
    <property type="match status" value="1"/>
</dbReference>
<comment type="catalytic activity">
    <reaction evidence="3">
        <text>uridine + phosphate = alpha-D-ribose 1-phosphate + uracil</text>
        <dbReference type="Rhea" id="RHEA:24388"/>
        <dbReference type="ChEBI" id="CHEBI:16704"/>
        <dbReference type="ChEBI" id="CHEBI:17568"/>
        <dbReference type="ChEBI" id="CHEBI:43474"/>
        <dbReference type="ChEBI" id="CHEBI:57720"/>
        <dbReference type="EC" id="2.4.2.2"/>
    </reaction>
</comment>
<dbReference type="PATRIC" id="fig|879567.3.peg.1620"/>
<keyword evidence="1 3" id="KW-0328">Glycosyltransferase</keyword>
<dbReference type="PANTHER" id="PTHR36540">
    <property type="entry name" value="PYRIMIDINE/PURINE NUCLEOSIDE PHOSPHORYLASE"/>
    <property type="match status" value="1"/>
</dbReference>
<dbReference type="EC" id="2.4.2.2" evidence="3"/>
<comment type="catalytic activity">
    <reaction evidence="3">
        <text>thymidine + phosphate = 2-deoxy-alpha-D-ribose 1-phosphate + thymine</text>
        <dbReference type="Rhea" id="RHEA:16037"/>
        <dbReference type="ChEBI" id="CHEBI:17748"/>
        <dbReference type="ChEBI" id="CHEBI:17821"/>
        <dbReference type="ChEBI" id="CHEBI:43474"/>
        <dbReference type="ChEBI" id="CHEBI:57259"/>
        <dbReference type="EC" id="2.4.2.2"/>
    </reaction>
</comment>
<evidence type="ECO:0000256" key="1">
    <source>
        <dbReference type="ARBA" id="ARBA00022676"/>
    </source>
</evidence>
<reference evidence="4 5" key="1">
    <citation type="journal article" date="2013" name="PLoS ONE">
        <title>The first genomic and proteomic characterization of a deep-sea sulfate reducer: insights into the piezophilic lifestyle of Desulfovibrio piezophilus.</title>
        <authorList>
            <person name="Pradel N."/>
            <person name="Ji B."/>
            <person name="Gimenez G."/>
            <person name="Talla E."/>
            <person name="Lenoble P."/>
            <person name="Garel M."/>
            <person name="Tamburini C."/>
            <person name="Fourquet P."/>
            <person name="Lebrun R."/>
            <person name="Bertin P."/>
            <person name="Denis Y."/>
            <person name="Pophillat M."/>
            <person name="Barbe V."/>
            <person name="Ollivier B."/>
            <person name="Dolla A."/>
        </authorList>
    </citation>
    <scope>NUCLEOTIDE SEQUENCE [LARGE SCALE GENOMIC DNA]</scope>
    <source>
        <strain evidence="5">DSM 10523 / SB164P1</strain>
    </source>
</reference>
<evidence type="ECO:0000256" key="3">
    <source>
        <dbReference type="HAMAP-Rule" id="MF_01537"/>
    </source>
</evidence>
<evidence type="ECO:0000313" key="4">
    <source>
        <dbReference type="EMBL" id="CCH48788.1"/>
    </source>
</evidence>
<dbReference type="HOGENOM" id="CLU_157874_1_0_7"/>
<dbReference type="EC" id="2.4.2.1" evidence="3"/>
<dbReference type="GO" id="GO:0047975">
    <property type="term" value="F:guanosine phosphorylase activity"/>
    <property type="evidence" value="ECO:0007669"/>
    <property type="project" value="RHEA"/>
</dbReference>
<dbReference type="GO" id="GO:0009032">
    <property type="term" value="F:thymidine phosphorylase activity"/>
    <property type="evidence" value="ECO:0007669"/>
    <property type="project" value="RHEA"/>
</dbReference>
<dbReference type="SUPFAM" id="SSF51182">
    <property type="entry name" value="RmlC-like cupins"/>
    <property type="match status" value="1"/>
</dbReference>
<keyword evidence="5" id="KW-1185">Reference proteome</keyword>
<name>M1WVX1_PSEP2</name>
<dbReference type="Proteomes" id="UP000011724">
    <property type="component" value="Chromosome"/>
</dbReference>
<comment type="catalytic activity">
    <reaction evidence="3">
        <text>inosine + phosphate = alpha-D-ribose 1-phosphate + hypoxanthine</text>
        <dbReference type="Rhea" id="RHEA:27646"/>
        <dbReference type="ChEBI" id="CHEBI:17368"/>
        <dbReference type="ChEBI" id="CHEBI:17596"/>
        <dbReference type="ChEBI" id="CHEBI:43474"/>
        <dbReference type="ChEBI" id="CHEBI:57720"/>
        <dbReference type="EC" id="2.4.2.1"/>
    </reaction>
</comment>
<organism evidence="4 5">
    <name type="scientific">Pseudodesulfovibrio piezophilus (strain DSM 21447 / JCM 15486 / C1TLV30)</name>
    <name type="common">Desulfovibrio piezophilus</name>
    <dbReference type="NCBI Taxonomy" id="1322246"/>
    <lineage>
        <taxon>Bacteria</taxon>
        <taxon>Pseudomonadati</taxon>
        <taxon>Thermodesulfobacteriota</taxon>
        <taxon>Desulfovibrionia</taxon>
        <taxon>Desulfovibrionales</taxon>
        <taxon>Desulfovibrionaceae</taxon>
    </lineage>
</organism>
<comment type="catalytic activity">
    <reaction evidence="3">
        <text>cytidine + phosphate = cytosine + alpha-D-ribose 1-phosphate</text>
        <dbReference type="Rhea" id="RHEA:52540"/>
        <dbReference type="ChEBI" id="CHEBI:16040"/>
        <dbReference type="ChEBI" id="CHEBI:17562"/>
        <dbReference type="ChEBI" id="CHEBI:43474"/>
        <dbReference type="ChEBI" id="CHEBI:57720"/>
        <dbReference type="EC" id="2.4.2.2"/>
    </reaction>
</comment>
<dbReference type="RefSeq" id="WP_015414832.1">
    <property type="nucleotide sequence ID" value="NC_020409.1"/>
</dbReference>
<evidence type="ECO:0000313" key="5">
    <source>
        <dbReference type="Proteomes" id="UP000011724"/>
    </source>
</evidence>
<dbReference type="InterPro" id="IPR009664">
    <property type="entry name" value="Ppnp"/>
</dbReference>
<comment type="function">
    <text evidence="3">Catalyzes the phosphorolysis of diverse nucleosides, yielding D-ribose 1-phosphate and the respective free bases. Can use uridine, adenosine, guanosine, cytidine, thymidine, inosine and xanthosine as substrates. Also catalyzes the reverse reactions.</text>
</comment>
<dbReference type="InterPro" id="IPR014710">
    <property type="entry name" value="RmlC-like_jellyroll"/>
</dbReference>
<dbReference type="BioCyc" id="DPIE1322246:BN4_RS07775-MONOMER"/>
<reference evidence="5" key="2">
    <citation type="journal article" date="2013" name="Stand. Genomic Sci.">
        <title>Complete genome sequence of Desulfocapsa sulfexigens, a marine deltaproteobacterium specialized in disproportionating inorganic sulfur compounds.</title>
        <authorList>
            <person name="Finster K.W."/>
            <person name="Kjeldsen K.U."/>
            <person name="Kube M."/>
            <person name="Reinhardt R."/>
            <person name="Mussmann M."/>
            <person name="Amann R."/>
            <person name="Schreiber L."/>
        </authorList>
    </citation>
    <scope>NUCLEOTIDE SEQUENCE [LARGE SCALE GENOMIC DNA]</scope>
    <source>
        <strain evidence="5">DSM 10523 / SB164P1</strain>
    </source>
</reference>
<comment type="catalytic activity">
    <reaction evidence="3">
        <text>xanthosine + phosphate = alpha-D-ribose 1-phosphate + xanthine</text>
        <dbReference type="Rhea" id="RHEA:27638"/>
        <dbReference type="ChEBI" id="CHEBI:17712"/>
        <dbReference type="ChEBI" id="CHEBI:18107"/>
        <dbReference type="ChEBI" id="CHEBI:43474"/>
        <dbReference type="ChEBI" id="CHEBI:57720"/>
        <dbReference type="EC" id="2.4.2.1"/>
    </reaction>
</comment>
<protein>
    <recommendedName>
        <fullName evidence="3">Pyrimidine/purine nucleoside phosphorylase</fullName>
        <ecNumber evidence="3">2.4.2.1</ecNumber>
        <ecNumber evidence="3">2.4.2.2</ecNumber>
    </recommendedName>
    <alternativeName>
        <fullName evidence="3">Adenosine phosphorylase</fullName>
    </alternativeName>
    <alternativeName>
        <fullName evidence="3">Cytidine phosphorylase</fullName>
    </alternativeName>
    <alternativeName>
        <fullName evidence="3">Guanosine phosphorylase</fullName>
    </alternativeName>
    <alternativeName>
        <fullName evidence="3">Inosine phosphorylase</fullName>
    </alternativeName>
    <alternativeName>
        <fullName evidence="3">Thymidine phosphorylase</fullName>
    </alternativeName>
    <alternativeName>
        <fullName evidence="3">Uridine phosphorylase</fullName>
    </alternativeName>
    <alternativeName>
        <fullName evidence="3">Xanthosine phosphorylase</fullName>
    </alternativeName>
</protein>